<dbReference type="AlphaFoldDB" id="A0A4Q8B994"/>
<gene>
    <name evidence="4" type="ORF">EV384_1972</name>
</gene>
<keyword evidence="4" id="KW-0687">Ribonucleoprotein</keyword>
<organism evidence="4 5">
    <name type="scientific">Micromonospora kangleipakensis</name>
    <dbReference type="NCBI Taxonomy" id="1077942"/>
    <lineage>
        <taxon>Bacteria</taxon>
        <taxon>Bacillati</taxon>
        <taxon>Actinomycetota</taxon>
        <taxon>Actinomycetes</taxon>
        <taxon>Micromonosporales</taxon>
        <taxon>Micromonosporaceae</taxon>
        <taxon>Micromonospora</taxon>
    </lineage>
</organism>
<dbReference type="GO" id="GO:0005840">
    <property type="term" value="C:ribosome"/>
    <property type="evidence" value="ECO:0007669"/>
    <property type="project" value="UniProtKB-KW"/>
</dbReference>
<keyword evidence="1" id="KW-0808">Transferase</keyword>
<dbReference type="Proteomes" id="UP000294114">
    <property type="component" value="Unassembled WGS sequence"/>
</dbReference>
<evidence type="ECO:0000259" key="3">
    <source>
        <dbReference type="PROSITE" id="PS51186"/>
    </source>
</evidence>
<dbReference type="EMBL" id="SHLD01000001">
    <property type="protein sequence ID" value="RZU73563.1"/>
    <property type="molecule type" value="Genomic_DNA"/>
</dbReference>
<evidence type="ECO:0000256" key="2">
    <source>
        <dbReference type="ARBA" id="ARBA00023315"/>
    </source>
</evidence>
<dbReference type="SUPFAM" id="SSF55729">
    <property type="entry name" value="Acyl-CoA N-acyltransferases (Nat)"/>
    <property type="match status" value="1"/>
</dbReference>
<dbReference type="PROSITE" id="PS51186">
    <property type="entry name" value="GNAT"/>
    <property type="match status" value="1"/>
</dbReference>
<evidence type="ECO:0000313" key="5">
    <source>
        <dbReference type="Proteomes" id="UP000294114"/>
    </source>
</evidence>
<evidence type="ECO:0000313" key="4">
    <source>
        <dbReference type="EMBL" id="RZU73563.1"/>
    </source>
</evidence>
<keyword evidence="5" id="KW-1185">Reference proteome</keyword>
<dbReference type="Gene3D" id="3.40.630.30">
    <property type="match status" value="1"/>
</dbReference>
<reference evidence="4 5" key="1">
    <citation type="submission" date="2019-02" db="EMBL/GenBank/DDBJ databases">
        <title>Sequencing the genomes of 1000 actinobacteria strains.</title>
        <authorList>
            <person name="Klenk H.-P."/>
        </authorList>
    </citation>
    <scope>NUCLEOTIDE SEQUENCE [LARGE SCALE GENOMIC DNA]</scope>
    <source>
        <strain evidence="4 5">DSM 45612</strain>
    </source>
</reference>
<protein>
    <submittedName>
        <fullName evidence="4">Ribosomal protein S18 acetylase RimI-like enzyme</fullName>
    </submittedName>
</protein>
<evidence type="ECO:0000256" key="1">
    <source>
        <dbReference type="ARBA" id="ARBA00022679"/>
    </source>
</evidence>
<proteinExistence type="predicted"/>
<dbReference type="InterPro" id="IPR000182">
    <property type="entry name" value="GNAT_dom"/>
</dbReference>
<dbReference type="PANTHER" id="PTHR43877">
    <property type="entry name" value="AMINOALKYLPHOSPHONATE N-ACETYLTRANSFERASE-RELATED-RELATED"/>
    <property type="match status" value="1"/>
</dbReference>
<sequence>MIYHIRRVAAGEWRQLRAIRLEALQDSPTAFSTPLAEATAFSGTVWQQEAAREADSASSATFVATGEAGDWVGMAAVAPLAEVPDHAHVYAVYVTPAHRGPAGPAAALMAAAIRFARDHIDAAWLTLGVHEDNPRARAFYRKLGFAETGKAIPYALNPSQTVHIMGYQDFRNARR</sequence>
<name>A0A4Q8B994_9ACTN</name>
<feature type="domain" description="N-acetyltransferase" evidence="3">
    <location>
        <begin position="3"/>
        <end position="174"/>
    </location>
</feature>
<dbReference type="GO" id="GO:0016747">
    <property type="term" value="F:acyltransferase activity, transferring groups other than amino-acyl groups"/>
    <property type="evidence" value="ECO:0007669"/>
    <property type="project" value="InterPro"/>
</dbReference>
<keyword evidence="2" id="KW-0012">Acyltransferase</keyword>
<dbReference type="InterPro" id="IPR016181">
    <property type="entry name" value="Acyl_CoA_acyltransferase"/>
</dbReference>
<comment type="caution">
    <text evidence="4">The sequence shown here is derived from an EMBL/GenBank/DDBJ whole genome shotgun (WGS) entry which is preliminary data.</text>
</comment>
<accession>A0A4Q8B994</accession>
<dbReference type="Pfam" id="PF00583">
    <property type="entry name" value="Acetyltransf_1"/>
    <property type="match status" value="1"/>
</dbReference>
<dbReference type="InterPro" id="IPR050832">
    <property type="entry name" value="Bact_Acetyltransf"/>
</dbReference>
<keyword evidence="4" id="KW-0689">Ribosomal protein</keyword>
<dbReference type="CDD" id="cd04301">
    <property type="entry name" value="NAT_SF"/>
    <property type="match status" value="1"/>
</dbReference>